<dbReference type="UniPathway" id="UPA00070">
    <property type="reaction ID" value="UER00120"/>
</dbReference>
<evidence type="ECO:0000256" key="7">
    <source>
        <dbReference type="NCBIfam" id="TIGR02127"/>
    </source>
</evidence>
<dbReference type="Pfam" id="PF00215">
    <property type="entry name" value="OMPdecase"/>
    <property type="match status" value="1"/>
</dbReference>
<gene>
    <name evidence="9" type="primary">pyrF</name>
    <name evidence="9" type="ORF">COX74_02155</name>
</gene>
<dbReference type="InterPro" id="IPR001754">
    <property type="entry name" value="OMPdeCOase_dom"/>
</dbReference>
<feature type="domain" description="Orotidine 5'-phosphate decarboxylase" evidence="8">
    <location>
        <begin position="84"/>
        <end position="291"/>
    </location>
</feature>
<comment type="catalytic activity">
    <reaction evidence="6">
        <text>orotidine 5'-phosphate + H(+) = UMP + CO2</text>
        <dbReference type="Rhea" id="RHEA:11596"/>
        <dbReference type="ChEBI" id="CHEBI:15378"/>
        <dbReference type="ChEBI" id="CHEBI:16526"/>
        <dbReference type="ChEBI" id="CHEBI:57538"/>
        <dbReference type="ChEBI" id="CHEBI:57865"/>
        <dbReference type="EC" id="4.1.1.23"/>
    </reaction>
</comment>
<dbReference type="InterPro" id="IPR013785">
    <property type="entry name" value="Aldolase_TIM"/>
</dbReference>
<dbReference type="Proteomes" id="UP000229364">
    <property type="component" value="Unassembled WGS sequence"/>
</dbReference>
<reference evidence="10" key="1">
    <citation type="submission" date="2017-09" db="EMBL/GenBank/DDBJ databases">
        <title>Depth-based differentiation of microbial function through sediment-hosted aquifers and enrichment of novel symbionts in the deep terrestrial subsurface.</title>
        <authorList>
            <person name="Probst A.J."/>
            <person name="Ladd B."/>
            <person name="Jarett J.K."/>
            <person name="Geller-Mcgrath D.E."/>
            <person name="Sieber C.M.K."/>
            <person name="Emerson J.B."/>
            <person name="Anantharaman K."/>
            <person name="Thomas B.C."/>
            <person name="Malmstrom R."/>
            <person name="Stieglmeier M."/>
            <person name="Klingl A."/>
            <person name="Woyke T."/>
            <person name="Ryan C.M."/>
            <person name="Banfield J.F."/>
        </authorList>
    </citation>
    <scope>NUCLEOTIDE SEQUENCE [LARGE SCALE GENOMIC DNA]</scope>
</reference>
<evidence type="ECO:0000256" key="6">
    <source>
        <dbReference type="ARBA" id="ARBA00049157"/>
    </source>
</evidence>
<comment type="pathway">
    <text evidence="1">Pyrimidine metabolism; UMP biosynthesis via de novo pathway; UMP from orotate: step 2/2.</text>
</comment>
<dbReference type="EC" id="4.1.1.23" evidence="7"/>
<dbReference type="GO" id="GO:0006207">
    <property type="term" value="P:'de novo' pyrimidine nucleobase biosynthetic process"/>
    <property type="evidence" value="ECO:0007669"/>
    <property type="project" value="InterPro"/>
</dbReference>
<evidence type="ECO:0000256" key="5">
    <source>
        <dbReference type="ARBA" id="ARBA00023239"/>
    </source>
</evidence>
<comment type="caution">
    <text evidence="9">The sequence shown here is derived from an EMBL/GenBank/DDBJ whole genome shotgun (WGS) entry which is preliminary data.</text>
</comment>
<sequence length="368" mass="41064">MQTKHNFVQLAEVQRAQKTLYCGGLDPHSFGDKNKEVYSLGEIGNETRGFYKMLANMSGLSGDEASKYRAVLSAVEYYVCRVVETLVELCNIRVFKPQASFYEQFGPAGGFVLMRVRNFIKQLEKKKGIRLICLLDCKRGDISTTQSCYFLGLMGNLLEDWGVDFSPYDFDIINVTPWMGSDVMVLTDEKGNPDRGLNLMREGKGIIGVSKSSNPSSPEYQELYVPGRETTVQMCHVQDSVGWSREYDLEYDELSSIGLVVGSTHQCDGKIRETFPGTTLLVPGFGAQGGKFSLIMQELIREGKWNGQGAIFSSSRGTMYAFLKNYGGSGEITNMEKDLVAAVNRFRESEYEAFQVADVKAAGIKYPF</sequence>
<dbReference type="InterPro" id="IPR011060">
    <property type="entry name" value="RibuloseP-bd_barrel"/>
</dbReference>
<keyword evidence="3" id="KW-0210">Decarboxylase</keyword>
<dbReference type="GO" id="GO:0044205">
    <property type="term" value="P:'de novo' UMP biosynthetic process"/>
    <property type="evidence" value="ECO:0007669"/>
    <property type="project" value="UniProtKB-UniPathway"/>
</dbReference>
<dbReference type="AlphaFoldDB" id="A0A2M7VI79"/>
<dbReference type="PANTHER" id="PTHR43375">
    <property type="entry name" value="OROTIDINE 5'-PHOSPHATE DECARBOXYLASE"/>
    <property type="match status" value="1"/>
</dbReference>
<dbReference type="Gene3D" id="3.20.20.70">
    <property type="entry name" value="Aldolase class I"/>
    <property type="match status" value="1"/>
</dbReference>
<evidence type="ECO:0000256" key="1">
    <source>
        <dbReference type="ARBA" id="ARBA00004861"/>
    </source>
</evidence>
<evidence type="ECO:0000256" key="3">
    <source>
        <dbReference type="ARBA" id="ARBA00022793"/>
    </source>
</evidence>
<evidence type="ECO:0000256" key="4">
    <source>
        <dbReference type="ARBA" id="ARBA00022975"/>
    </source>
</evidence>
<evidence type="ECO:0000259" key="8">
    <source>
        <dbReference type="Pfam" id="PF00215"/>
    </source>
</evidence>
<dbReference type="EMBL" id="PFPR01000052">
    <property type="protein sequence ID" value="PJA01552.1"/>
    <property type="molecule type" value="Genomic_DNA"/>
</dbReference>
<protein>
    <recommendedName>
        <fullName evidence="7">Orotidine-5'-phosphate decarboxylase</fullName>
        <ecNumber evidence="7">4.1.1.23</ecNumber>
    </recommendedName>
</protein>
<accession>A0A2M7VI79</accession>
<dbReference type="NCBIfam" id="TIGR02127">
    <property type="entry name" value="pyrF_sub2"/>
    <property type="match status" value="1"/>
</dbReference>
<dbReference type="InterPro" id="IPR011995">
    <property type="entry name" value="OMPdecase_type-2"/>
</dbReference>
<proteinExistence type="inferred from homology"/>
<comment type="similarity">
    <text evidence="2">Belongs to the OMP decarboxylase family. Type 2 subfamily.</text>
</comment>
<dbReference type="SUPFAM" id="SSF51366">
    <property type="entry name" value="Ribulose-phoshate binding barrel"/>
    <property type="match status" value="1"/>
</dbReference>
<dbReference type="PANTHER" id="PTHR43375:SF1">
    <property type="entry name" value="OROTIDINE 5'-PHOSPHATE DECARBOXYLASE"/>
    <property type="match status" value="1"/>
</dbReference>
<evidence type="ECO:0000313" key="9">
    <source>
        <dbReference type="EMBL" id="PJA01552.1"/>
    </source>
</evidence>
<dbReference type="GO" id="GO:0004590">
    <property type="term" value="F:orotidine-5'-phosphate decarboxylase activity"/>
    <property type="evidence" value="ECO:0007669"/>
    <property type="project" value="UniProtKB-UniRule"/>
</dbReference>
<organism evidence="9 10">
    <name type="scientific">bacterium (Candidatus Gribaldobacteria) CG_4_10_14_0_2_um_filter_41_16</name>
    <dbReference type="NCBI Taxonomy" id="2014265"/>
    <lineage>
        <taxon>Bacteria</taxon>
        <taxon>Candidatus Gribaldobacteria</taxon>
    </lineage>
</organism>
<keyword evidence="4" id="KW-0665">Pyrimidine biosynthesis</keyword>
<name>A0A2M7VI79_9BACT</name>
<evidence type="ECO:0000313" key="10">
    <source>
        <dbReference type="Proteomes" id="UP000229364"/>
    </source>
</evidence>
<keyword evidence="5" id="KW-0456">Lyase</keyword>
<evidence type="ECO:0000256" key="2">
    <source>
        <dbReference type="ARBA" id="ARBA00008847"/>
    </source>
</evidence>